<dbReference type="AlphaFoldDB" id="Q7VAH7"/>
<dbReference type="HOGENOM" id="CLU_3028769_0_0_3"/>
<evidence type="ECO:0000313" key="2">
    <source>
        <dbReference type="Proteomes" id="UP000001420"/>
    </source>
</evidence>
<name>Q7VAH7_PROMA</name>
<dbReference type="EnsemblBacteria" id="AAQ00529">
    <property type="protein sequence ID" value="AAQ00529"/>
    <property type="gene ID" value="Pro_1485"/>
</dbReference>
<sequence length="55" mass="6445">MISTVSPMPFKVSQTGSRSYVNMSWDSSYEAWVAYSRPGPVFEPQLPRISKRWRY</sequence>
<evidence type="ECO:0000313" key="1">
    <source>
        <dbReference type="EMBL" id="AAQ00529.1"/>
    </source>
</evidence>
<organism evidence="1 2">
    <name type="scientific">Prochlorococcus marinus (strain SARG / CCMP1375 / SS120)</name>
    <dbReference type="NCBI Taxonomy" id="167539"/>
    <lineage>
        <taxon>Bacteria</taxon>
        <taxon>Bacillati</taxon>
        <taxon>Cyanobacteriota</taxon>
        <taxon>Cyanophyceae</taxon>
        <taxon>Synechococcales</taxon>
        <taxon>Prochlorococcaceae</taxon>
        <taxon>Prochlorococcus</taxon>
    </lineage>
</organism>
<gene>
    <name evidence="1" type="ordered locus">Pro_1485</name>
</gene>
<reference evidence="1 2" key="1">
    <citation type="journal article" date="2003" name="Proc. Natl. Acad. Sci. U.S.A.">
        <title>Genome sequence of the cyanobacterium Prochlorococcus marinus SS120, a nearly minimal oxyphototrophic genome.</title>
        <authorList>
            <person name="Dufresne A."/>
            <person name="Salanoubat M."/>
            <person name="Partensky F."/>
            <person name="Artiguenave F."/>
            <person name="Axmann I.M."/>
            <person name="Barbe V."/>
            <person name="Duprat S."/>
            <person name="Galperin M.Y."/>
            <person name="Koonin E.V."/>
            <person name="Le Gall F."/>
            <person name="Makarova K.S."/>
            <person name="Ostrowski M."/>
            <person name="Oztas S."/>
            <person name="Robert C."/>
            <person name="Rogozin I.B."/>
            <person name="Scanlan D.J."/>
            <person name="Tandeau de Marsac N."/>
            <person name="Weissenbach J."/>
            <person name="Wincker P."/>
            <person name="Wolf Y.I."/>
            <person name="Hess W.R."/>
        </authorList>
    </citation>
    <scope>NUCLEOTIDE SEQUENCE [LARGE SCALE GENOMIC DNA]</scope>
    <source>
        <strain evidence="2">SARG / CCMP1375 / SS120</strain>
    </source>
</reference>
<dbReference type="eggNOG" id="ENOG5032GF0">
    <property type="taxonomic scope" value="Bacteria"/>
</dbReference>
<protein>
    <submittedName>
        <fullName evidence="1">Uncharacterized protein</fullName>
    </submittedName>
</protein>
<dbReference type="EMBL" id="AE017126">
    <property type="protein sequence ID" value="AAQ00529.1"/>
    <property type="molecule type" value="Genomic_DNA"/>
</dbReference>
<dbReference type="Proteomes" id="UP000001420">
    <property type="component" value="Chromosome"/>
</dbReference>
<proteinExistence type="predicted"/>
<dbReference type="KEGG" id="pma:Pro_1485"/>
<keyword evidence="2" id="KW-1185">Reference proteome</keyword>
<accession>Q7VAH7</accession>
<dbReference type="STRING" id="167539.Pro_1485"/>